<evidence type="ECO:0000256" key="3">
    <source>
        <dbReference type="ARBA" id="ARBA00022771"/>
    </source>
</evidence>
<comment type="caution">
    <text evidence="7">The sequence shown here is derived from an EMBL/GenBank/DDBJ whole genome shotgun (WGS) entry which is preliminary data.</text>
</comment>
<dbReference type="PROSITE" id="PS50157">
    <property type="entry name" value="ZINC_FINGER_C2H2_2"/>
    <property type="match status" value="2"/>
</dbReference>
<dbReference type="Pfam" id="PF00096">
    <property type="entry name" value="zf-C2H2"/>
    <property type="match status" value="2"/>
</dbReference>
<feature type="domain" description="C2H2-type" evidence="6">
    <location>
        <begin position="36"/>
        <end position="63"/>
    </location>
</feature>
<keyword evidence="4" id="KW-0862">Zinc</keyword>
<accession>A0A7K5Z784</accession>
<proteinExistence type="predicted"/>
<dbReference type="PANTHER" id="PTHR14196:SF12">
    <property type="entry name" value="ZINC FINGER PROTEIN 208-LIKE"/>
    <property type="match status" value="1"/>
</dbReference>
<keyword evidence="2" id="KW-0677">Repeat</keyword>
<dbReference type="FunFam" id="3.30.160.60:FF:001049">
    <property type="entry name" value="zinc finger protein 319"/>
    <property type="match status" value="1"/>
</dbReference>
<evidence type="ECO:0000256" key="1">
    <source>
        <dbReference type="ARBA" id="ARBA00022723"/>
    </source>
</evidence>
<gene>
    <name evidence="7" type="primary">Znf699</name>
    <name evidence="7" type="ORF">PTEBUR_R15223</name>
</gene>
<keyword evidence="3 5" id="KW-0863">Zinc-finger</keyword>
<dbReference type="GO" id="GO:0000977">
    <property type="term" value="F:RNA polymerase II transcription regulatory region sequence-specific DNA binding"/>
    <property type="evidence" value="ECO:0007669"/>
    <property type="project" value="TreeGrafter"/>
</dbReference>
<dbReference type="FunFam" id="3.30.160.60:FF:000444">
    <property type="entry name" value="Zinc finger protein 335"/>
    <property type="match status" value="1"/>
</dbReference>
<dbReference type="InterPro" id="IPR013087">
    <property type="entry name" value="Znf_C2H2_type"/>
</dbReference>
<sequence>THSGERPHQCSQCGKSFKFKSNLRIHLLTHSGERPYRCTQCTKGFASPSALTLHLHCHGSDKDSRQCPDCGK</sequence>
<feature type="domain" description="C2H2-type" evidence="6">
    <location>
        <begin position="8"/>
        <end position="35"/>
    </location>
</feature>
<keyword evidence="1" id="KW-0479">Metal-binding</keyword>
<evidence type="ECO:0000313" key="8">
    <source>
        <dbReference type="Proteomes" id="UP000522270"/>
    </source>
</evidence>
<dbReference type="GO" id="GO:0000981">
    <property type="term" value="F:DNA-binding transcription factor activity, RNA polymerase II-specific"/>
    <property type="evidence" value="ECO:0007669"/>
    <property type="project" value="TreeGrafter"/>
</dbReference>
<name>A0A7K5Z784_9AVES</name>
<dbReference type="AlphaFoldDB" id="A0A7K5Z784"/>
<keyword evidence="8" id="KW-1185">Reference proteome</keyword>
<dbReference type="Gene3D" id="3.30.160.60">
    <property type="entry name" value="Classic Zinc Finger"/>
    <property type="match status" value="2"/>
</dbReference>
<reference evidence="7 8" key="1">
    <citation type="submission" date="2019-09" db="EMBL/GenBank/DDBJ databases">
        <title>Bird 10,000 Genomes (B10K) Project - Family phase.</title>
        <authorList>
            <person name="Zhang G."/>
        </authorList>
    </citation>
    <scope>NUCLEOTIDE SEQUENCE [LARGE SCALE GENOMIC DNA]</scope>
    <source>
        <strain evidence="7">B10K-DU-027-49</strain>
        <tissue evidence="7">Muscle</tissue>
    </source>
</reference>
<dbReference type="PANTHER" id="PTHR14196">
    <property type="entry name" value="ODD-SKIPPED - RELATED"/>
    <property type="match status" value="1"/>
</dbReference>
<dbReference type="PROSITE" id="PS00028">
    <property type="entry name" value="ZINC_FINGER_C2H2_1"/>
    <property type="match status" value="2"/>
</dbReference>
<dbReference type="SUPFAM" id="SSF57667">
    <property type="entry name" value="beta-beta-alpha zinc fingers"/>
    <property type="match status" value="1"/>
</dbReference>
<evidence type="ECO:0000256" key="4">
    <source>
        <dbReference type="ARBA" id="ARBA00022833"/>
    </source>
</evidence>
<feature type="non-terminal residue" evidence="7">
    <location>
        <position position="1"/>
    </location>
</feature>
<dbReference type="InterPro" id="IPR036236">
    <property type="entry name" value="Znf_C2H2_sf"/>
</dbReference>
<evidence type="ECO:0000313" key="7">
    <source>
        <dbReference type="EMBL" id="NWU73359.1"/>
    </source>
</evidence>
<evidence type="ECO:0000256" key="5">
    <source>
        <dbReference type="PROSITE-ProRule" id="PRU00042"/>
    </source>
</evidence>
<dbReference type="InterPro" id="IPR050717">
    <property type="entry name" value="C2H2-ZF_Transcription_Reg"/>
</dbReference>
<protein>
    <submittedName>
        <fullName evidence="7">ZN699 protein</fullName>
    </submittedName>
</protein>
<feature type="non-terminal residue" evidence="7">
    <location>
        <position position="72"/>
    </location>
</feature>
<dbReference type="SMART" id="SM00355">
    <property type="entry name" value="ZnF_C2H2"/>
    <property type="match status" value="2"/>
</dbReference>
<dbReference type="EMBL" id="VYZE01003441">
    <property type="protein sequence ID" value="NWU73359.1"/>
    <property type="molecule type" value="Genomic_DNA"/>
</dbReference>
<dbReference type="Proteomes" id="UP000522270">
    <property type="component" value="Unassembled WGS sequence"/>
</dbReference>
<evidence type="ECO:0000256" key="2">
    <source>
        <dbReference type="ARBA" id="ARBA00022737"/>
    </source>
</evidence>
<dbReference type="OrthoDB" id="654211at2759"/>
<dbReference type="GO" id="GO:0005634">
    <property type="term" value="C:nucleus"/>
    <property type="evidence" value="ECO:0007669"/>
    <property type="project" value="TreeGrafter"/>
</dbReference>
<dbReference type="GO" id="GO:0008270">
    <property type="term" value="F:zinc ion binding"/>
    <property type="evidence" value="ECO:0007669"/>
    <property type="project" value="UniProtKB-KW"/>
</dbReference>
<evidence type="ECO:0000259" key="6">
    <source>
        <dbReference type="PROSITE" id="PS50157"/>
    </source>
</evidence>
<organism evidence="7 8">
    <name type="scientific">Pterocles burchelli</name>
    <dbReference type="NCBI Taxonomy" id="2585816"/>
    <lineage>
        <taxon>Eukaryota</taxon>
        <taxon>Metazoa</taxon>
        <taxon>Chordata</taxon>
        <taxon>Craniata</taxon>
        <taxon>Vertebrata</taxon>
        <taxon>Euteleostomi</taxon>
        <taxon>Archelosauria</taxon>
        <taxon>Archosauria</taxon>
        <taxon>Dinosauria</taxon>
        <taxon>Saurischia</taxon>
        <taxon>Theropoda</taxon>
        <taxon>Coelurosauria</taxon>
        <taxon>Aves</taxon>
        <taxon>Neognathae</taxon>
        <taxon>Neoaves</taxon>
        <taxon>Columbimorphae</taxon>
        <taxon>Pterocliformes</taxon>
        <taxon>Pteroclidae</taxon>
        <taxon>Pterocles</taxon>
    </lineage>
</organism>